<dbReference type="Pfam" id="PF00501">
    <property type="entry name" value="AMP-binding"/>
    <property type="match status" value="1"/>
</dbReference>
<dbReference type="PROSITE" id="PS00455">
    <property type="entry name" value="AMP_BINDING"/>
    <property type="match status" value="1"/>
</dbReference>
<feature type="compositionally biased region" description="Basic residues" evidence="5">
    <location>
        <begin position="271"/>
        <end position="283"/>
    </location>
</feature>
<dbReference type="eggNOG" id="KOG1176">
    <property type="taxonomic scope" value="Eukaryota"/>
</dbReference>
<dbReference type="InterPro" id="IPR025040">
    <property type="entry name" value="DUF3984"/>
</dbReference>
<evidence type="ECO:0000256" key="3">
    <source>
        <dbReference type="ARBA" id="ARBA00022741"/>
    </source>
</evidence>
<dbReference type="AlphaFoldDB" id="U1GGE9"/>
<keyword evidence="9" id="KW-1185">Reference proteome</keyword>
<dbReference type="GeneID" id="19240949"/>
<proteinExistence type="inferred from homology"/>
<dbReference type="Gene3D" id="3.30.300.30">
    <property type="match status" value="1"/>
</dbReference>
<keyword evidence="4" id="KW-0067">ATP-binding</keyword>
<keyword evidence="2" id="KW-0436">Ligase</keyword>
<evidence type="ECO:0000256" key="2">
    <source>
        <dbReference type="ARBA" id="ARBA00022598"/>
    </source>
</evidence>
<dbReference type="RefSeq" id="XP_007803189.1">
    <property type="nucleotide sequence ID" value="XM_007804998.1"/>
</dbReference>
<feature type="region of interest" description="Disordered" evidence="5">
    <location>
        <begin position="224"/>
        <end position="293"/>
    </location>
</feature>
<evidence type="ECO:0000256" key="1">
    <source>
        <dbReference type="ARBA" id="ARBA00006432"/>
    </source>
</evidence>
<feature type="compositionally biased region" description="Low complexity" evidence="5">
    <location>
        <begin position="126"/>
        <end position="137"/>
    </location>
</feature>
<dbReference type="GO" id="GO:0005524">
    <property type="term" value="F:ATP binding"/>
    <property type="evidence" value="ECO:0007669"/>
    <property type="project" value="UniProtKB-KW"/>
</dbReference>
<dbReference type="InterPro" id="IPR000873">
    <property type="entry name" value="AMP-dep_synth/lig_dom"/>
</dbReference>
<feature type="compositionally biased region" description="Polar residues" evidence="5">
    <location>
        <begin position="22"/>
        <end position="33"/>
    </location>
</feature>
<protein>
    <recommendedName>
        <fullName evidence="10">Peroxisomal-coenzyme A synthetase</fullName>
    </recommendedName>
</protein>
<accession>U1GGE9</accession>
<dbReference type="InterPro" id="IPR025110">
    <property type="entry name" value="AMP-bd_C"/>
</dbReference>
<feature type="region of interest" description="Disordered" evidence="5">
    <location>
        <begin position="75"/>
        <end position="104"/>
    </location>
</feature>
<dbReference type="Proteomes" id="UP000019373">
    <property type="component" value="Unassembled WGS sequence"/>
</dbReference>
<evidence type="ECO:0008006" key="10">
    <source>
        <dbReference type="Google" id="ProtNLM"/>
    </source>
</evidence>
<feature type="compositionally biased region" description="Polar residues" evidence="5">
    <location>
        <begin position="75"/>
        <end position="87"/>
    </location>
</feature>
<feature type="region of interest" description="Disordered" evidence="5">
    <location>
        <begin position="11"/>
        <end position="34"/>
    </location>
</feature>
<gene>
    <name evidence="8" type="ORF">EPUS_06002</name>
</gene>
<evidence type="ECO:0000313" key="9">
    <source>
        <dbReference type="Proteomes" id="UP000019373"/>
    </source>
</evidence>
<feature type="compositionally biased region" description="Basic and acidic residues" evidence="5">
    <location>
        <begin position="431"/>
        <end position="448"/>
    </location>
</feature>
<feature type="region of interest" description="Disordered" evidence="5">
    <location>
        <begin position="413"/>
        <end position="462"/>
    </location>
</feature>
<feature type="region of interest" description="Disordered" evidence="5">
    <location>
        <begin position="118"/>
        <end position="196"/>
    </location>
</feature>
<dbReference type="InterPro" id="IPR045310">
    <property type="entry name" value="Pcs60-like"/>
</dbReference>
<organism evidence="8 9">
    <name type="scientific">Endocarpon pusillum (strain Z07020 / HMAS-L-300199)</name>
    <name type="common">Lichen-forming fungus</name>
    <dbReference type="NCBI Taxonomy" id="1263415"/>
    <lineage>
        <taxon>Eukaryota</taxon>
        <taxon>Fungi</taxon>
        <taxon>Dikarya</taxon>
        <taxon>Ascomycota</taxon>
        <taxon>Pezizomycotina</taxon>
        <taxon>Eurotiomycetes</taxon>
        <taxon>Chaetothyriomycetidae</taxon>
        <taxon>Verrucariales</taxon>
        <taxon>Verrucariaceae</taxon>
        <taxon>Endocarpon</taxon>
    </lineage>
</organism>
<dbReference type="GO" id="GO:0006631">
    <property type="term" value="P:fatty acid metabolic process"/>
    <property type="evidence" value="ECO:0007669"/>
    <property type="project" value="TreeGrafter"/>
</dbReference>
<evidence type="ECO:0000256" key="5">
    <source>
        <dbReference type="SAM" id="MobiDB-lite"/>
    </source>
</evidence>
<name>U1GGE9_ENDPU</name>
<comment type="similarity">
    <text evidence="1">Belongs to the ATP-dependent AMP-binding enzyme family.</text>
</comment>
<dbReference type="GO" id="GO:0031956">
    <property type="term" value="F:medium-chain fatty acid-CoA ligase activity"/>
    <property type="evidence" value="ECO:0007669"/>
    <property type="project" value="TreeGrafter"/>
</dbReference>
<dbReference type="HOGENOM" id="CLU_299760_0_0_1"/>
<dbReference type="InterPro" id="IPR020845">
    <property type="entry name" value="AMP-binding_CS"/>
</dbReference>
<evidence type="ECO:0000256" key="4">
    <source>
        <dbReference type="ARBA" id="ARBA00022840"/>
    </source>
</evidence>
<dbReference type="EMBL" id="KE721233">
    <property type="protein sequence ID" value="ERF71173.1"/>
    <property type="molecule type" value="Genomic_DNA"/>
</dbReference>
<evidence type="ECO:0000259" key="7">
    <source>
        <dbReference type="Pfam" id="PF13193"/>
    </source>
</evidence>
<dbReference type="Pfam" id="PF13193">
    <property type="entry name" value="AMP-binding_C"/>
    <property type="match status" value="1"/>
</dbReference>
<dbReference type="Gene3D" id="3.40.50.12780">
    <property type="entry name" value="N-terminal domain of ligase-like"/>
    <property type="match status" value="1"/>
</dbReference>
<feature type="compositionally biased region" description="Polar residues" evidence="5">
    <location>
        <begin position="165"/>
        <end position="191"/>
    </location>
</feature>
<dbReference type="PANTHER" id="PTHR43201:SF5">
    <property type="entry name" value="MEDIUM-CHAIN ACYL-COA LIGASE ACSF2, MITOCHONDRIAL"/>
    <property type="match status" value="1"/>
</dbReference>
<reference evidence="9" key="1">
    <citation type="journal article" date="2014" name="BMC Genomics">
        <title>Genome characteristics reveal the impact of lichenization on lichen-forming fungus Endocarpon pusillum Hedwig (Verrucariales, Ascomycota).</title>
        <authorList>
            <person name="Wang Y.-Y."/>
            <person name="Liu B."/>
            <person name="Zhang X.-Y."/>
            <person name="Zhou Q.-M."/>
            <person name="Zhang T."/>
            <person name="Li H."/>
            <person name="Yu Y.-F."/>
            <person name="Zhang X.-L."/>
            <person name="Hao X.-Y."/>
            <person name="Wang M."/>
            <person name="Wang L."/>
            <person name="Wei J.-C."/>
        </authorList>
    </citation>
    <scope>NUCLEOTIDE SEQUENCE [LARGE SCALE GENOMIC DNA]</scope>
    <source>
        <strain evidence="9">Z07020 / HMAS-L-300199</strain>
    </source>
</reference>
<dbReference type="InterPro" id="IPR045851">
    <property type="entry name" value="AMP-bd_C_sf"/>
</dbReference>
<feature type="domain" description="AMP-dependent synthetase/ligase" evidence="6">
    <location>
        <begin position="494"/>
        <end position="854"/>
    </location>
</feature>
<dbReference type="PANTHER" id="PTHR43201">
    <property type="entry name" value="ACYL-COA SYNTHETASE"/>
    <property type="match status" value="1"/>
</dbReference>
<dbReference type="CDD" id="cd05926">
    <property type="entry name" value="FACL_fum10p_like"/>
    <property type="match status" value="1"/>
</dbReference>
<dbReference type="OrthoDB" id="3633556at2759"/>
<sequence>MARAPLFPIDDLSSYDGDIENDSSYTGTDTLATPSFVPTPPSLSPLRSHAPQAPHHMQLQRRLSALQKYNELNLSQTSNRSSSTLTFSPGAHRRSHPNLHHLSLAPLTPKYPITPSDYNAYVDPDTSQLHTSSSLSHIASMPSPGGILSQSGSRATSRSRHQRIKSTGSIQVATSSSQGALSSEVSGSKTTELADPLTRQHHIITHAGPKRNESSWLLQTGMALTEGSRESKGQSWLAKRASSTSLQSPAIGDYPNFEYAQGRSGRNTPNHSRRGSRDRRKSRRELAMTPTALTASCAAGQPTAAHTYPPIAMASSASACEYAAIEPDWADAQTQAEIAADLEMDLADELEDGELYSDDEDRYGALEFERHDIEDDERQVEQAVRARGFRLGRWVDGVIDVFLKLDEAGEDELEIEYDKPDPGAVTAPNDDIEKNDHPEKSSSQKVDDMDSDDGMEPAPQNPKSVWEDLAWFGSQSFTSPFGLSKMATLSTAFSKESDAPAIIIPTKPQPLTISYKELSTEVLSFQKKLASLGIAHGAAVSIALPNTYEFIVSFLAASWQRAIAAPLNPSYKQDEFEFYIDDLSSALALVSKGSFEKDAPAVRAARKYEAAIAECYWDGKEVVLEVKDKGKLASKGGQKLLQADPDDIALVLHTSGTTGRPKAVPLTQRNLTRTMKNIQGTYELTPKDRTYLVMPLFHVHGLLAGLLAPLASGGSVIVPNGFSARQFWADFITHEANWYTAVPTIHQILLKNPPPDPMPKIRFIRSCSSPLSPKTFHELETAFNAPVLEAYAMTEAAHQMTSNPLPRKGKRQPGSVGLGQGVEVAILDSDGKEVPQGSEAEICIRGENVTKGYLNNSKANEESFTNDGFFRTGDQGKKDKDGYVIITGRIKELINRGGEKISPIELDNVIATFPPVAEAVSFAVPSEMYGQEVGVVVVAKEGKQLSEKDIIDFVSSKTAKFKVPKRVWVQKEIPKTATGKVQRRKVADTMLAKDKPRAKL</sequence>
<keyword evidence="3" id="KW-0547">Nucleotide-binding</keyword>
<dbReference type="InterPro" id="IPR042099">
    <property type="entry name" value="ANL_N_sf"/>
</dbReference>
<evidence type="ECO:0000259" key="6">
    <source>
        <dbReference type="Pfam" id="PF00501"/>
    </source>
</evidence>
<dbReference type="SUPFAM" id="SSF56801">
    <property type="entry name" value="Acetyl-CoA synthetase-like"/>
    <property type="match status" value="1"/>
</dbReference>
<feature type="domain" description="AMP-binding enzyme C-terminal" evidence="7">
    <location>
        <begin position="905"/>
        <end position="980"/>
    </location>
</feature>
<dbReference type="Pfam" id="PF13136">
    <property type="entry name" value="DUF3984"/>
    <property type="match status" value="1"/>
</dbReference>
<evidence type="ECO:0000313" key="8">
    <source>
        <dbReference type="EMBL" id="ERF71173.1"/>
    </source>
</evidence>